<keyword evidence="4" id="KW-0812">Transmembrane</keyword>
<accession>A0A518GH09</accession>
<keyword evidence="2 3" id="KW-0802">TPR repeat</keyword>
<protein>
    <submittedName>
        <fullName evidence="5">Tetratricopeptide repeat protein</fullName>
    </submittedName>
</protein>
<proteinExistence type="predicted"/>
<dbReference type="InterPro" id="IPR011990">
    <property type="entry name" value="TPR-like_helical_dom_sf"/>
</dbReference>
<evidence type="ECO:0000313" key="6">
    <source>
        <dbReference type="Proteomes" id="UP000318017"/>
    </source>
</evidence>
<feature type="repeat" description="TPR" evidence="3">
    <location>
        <begin position="429"/>
        <end position="462"/>
    </location>
</feature>
<dbReference type="EMBL" id="CP036298">
    <property type="protein sequence ID" value="QDV27848.1"/>
    <property type="molecule type" value="Genomic_DNA"/>
</dbReference>
<dbReference type="InterPro" id="IPR019734">
    <property type="entry name" value="TPR_rpt"/>
</dbReference>
<gene>
    <name evidence="5" type="ORF">Q31a_62410</name>
</gene>
<keyword evidence="6" id="KW-1185">Reference proteome</keyword>
<keyword evidence="4" id="KW-0472">Membrane</keyword>
<dbReference type="Gene3D" id="1.25.40.10">
    <property type="entry name" value="Tetratricopeptide repeat domain"/>
    <property type="match status" value="2"/>
</dbReference>
<dbReference type="AlphaFoldDB" id="A0A518GH09"/>
<dbReference type="PANTHER" id="PTHR45586">
    <property type="entry name" value="TPR REPEAT-CONTAINING PROTEIN PA4667"/>
    <property type="match status" value="1"/>
</dbReference>
<dbReference type="PROSITE" id="PS50005">
    <property type="entry name" value="TPR"/>
    <property type="match status" value="2"/>
</dbReference>
<dbReference type="Proteomes" id="UP000318017">
    <property type="component" value="Chromosome"/>
</dbReference>
<evidence type="ECO:0000313" key="5">
    <source>
        <dbReference type="EMBL" id="QDV27848.1"/>
    </source>
</evidence>
<dbReference type="Gene3D" id="3.40.50.1110">
    <property type="entry name" value="SGNH hydrolase"/>
    <property type="match status" value="1"/>
</dbReference>
<keyword evidence="1" id="KW-0677">Repeat</keyword>
<evidence type="ECO:0000256" key="1">
    <source>
        <dbReference type="ARBA" id="ARBA00022737"/>
    </source>
</evidence>
<dbReference type="InterPro" id="IPR036514">
    <property type="entry name" value="SGNH_hydro_sf"/>
</dbReference>
<dbReference type="SUPFAM" id="SSF48452">
    <property type="entry name" value="TPR-like"/>
    <property type="match status" value="2"/>
</dbReference>
<reference evidence="5 6" key="1">
    <citation type="submission" date="2019-02" db="EMBL/GenBank/DDBJ databases">
        <title>Deep-cultivation of Planctomycetes and their phenomic and genomic characterization uncovers novel biology.</title>
        <authorList>
            <person name="Wiegand S."/>
            <person name="Jogler M."/>
            <person name="Boedeker C."/>
            <person name="Pinto D."/>
            <person name="Vollmers J."/>
            <person name="Rivas-Marin E."/>
            <person name="Kohn T."/>
            <person name="Peeters S.H."/>
            <person name="Heuer A."/>
            <person name="Rast P."/>
            <person name="Oberbeckmann S."/>
            <person name="Bunk B."/>
            <person name="Jeske O."/>
            <person name="Meyerdierks A."/>
            <person name="Storesund J.E."/>
            <person name="Kallscheuer N."/>
            <person name="Luecker S."/>
            <person name="Lage O.M."/>
            <person name="Pohl T."/>
            <person name="Merkel B.J."/>
            <person name="Hornburger P."/>
            <person name="Mueller R.-W."/>
            <person name="Bruemmer F."/>
            <person name="Labrenz M."/>
            <person name="Spormann A.M."/>
            <person name="Op den Camp H."/>
            <person name="Overmann J."/>
            <person name="Amann R."/>
            <person name="Jetten M.S.M."/>
            <person name="Mascher T."/>
            <person name="Medema M.H."/>
            <person name="Devos D.P."/>
            <person name="Kaster A.-K."/>
            <person name="Ovreas L."/>
            <person name="Rohde M."/>
            <person name="Galperin M.Y."/>
            <person name="Jogler C."/>
        </authorList>
    </citation>
    <scope>NUCLEOTIDE SEQUENCE [LARGE SCALE GENOMIC DNA]</scope>
    <source>
        <strain evidence="5 6">Q31a</strain>
    </source>
</reference>
<dbReference type="SUPFAM" id="SSF52266">
    <property type="entry name" value="SGNH hydrolase"/>
    <property type="match status" value="1"/>
</dbReference>
<sequence length="730" mass="82163">MLGYVVTWDSLLRILKINRFGVAGHWSACAEFVRVGGAVQGFMKISSKTRLSSKSALSTTRPDSQASRPRRQISRGRKLCFALIPVLALVVLAEFLLMLLGVAPLSSTADPFVGFSNSTPLFSPLPTAPDSSGDDLLSRLEAMQDGAPAVSTDAKPAEEWLATTPSKLVWFNDQSFPRVKRPGTKRIFCLGGSTTFGRPYSDTTSFCGWLREVLNRIDPHTRWEVINAGGVSYASYRVAAIMEELSQYDPDWFIVYSVHNEFLERRTYADLLNRPGWLLTLQSFAAQTRSYSVLDRLYQAARRSADHLPVATQNQLPPEVDERLNHTVGPVDYHRDASWRSGVLRHYEFNLQRMVDIARRCNSQILFITPASNEGSCTPFKSEFSSLQSESQQRILSRVQQGVAALDDADYAAAATLLEEAVELDPAYAETRYRLGQAYVALERFDEAGREFSLAIEEDICPLRAVEEIDSALRRVVAEATQEPRDVWLVDFNEKLHALSEREQGNRILGDRYFLDHVHPTLEIHRQLAVWILEELKVAENGVGAEAWIPVEETVLSESEASIFSRVDLRSHGVALRNLAKVLHWSGKFVEAAPRASDALELLPNDPESRFVLADCLTHMGEIDAALVQYELLFEDYPEWGRGYVYYGALLSRVEEYEKAKGYLMLAVLHKPEDAYVLFELGRVHLALEEWAFAEESLRKADQLYPDDPATLELLATAREKLNRNPSPLR</sequence>
<name>A0A518GH09_9BACT</name>
<evidence type="ECO:0000256" key="2">
    <source>
        <dbReference type="ARBA" id="ARBA00022803"/>
    </source>
</evidence>
<dbReference type="Pfam" id="PF13432">
    <property type="entry name" value="TPR_16"/>
    <property type="match status" value="1"/>
</dbReference>
<evidence type="ECO:0000256" key="3">
    <source>
        <dbReference type="PROSITE-ProRule" id="PRU00339"/>
    </source>
</evidence>
<dbReference type="KEGG" id="ahel:Q31a_62410"/>
<dbReference type="Pfam" id="PF14559">
    <property type="entry name" value="TPR_19"/>
    <property type="match status" value="2"/>
</dbReference>
<dbReference type="InterPro" id="IPR051012">
    <property type="entry name" value="CellSynth/LPSAsmb/PSIAsmb"/>
</dbReference>
<dbReference type="GO" id="GO:0016788">
    <property type="term" value="F:hydrolase activity, acting on ester bonds"/>
    <property type="evidence" value="ECO:0007669"/>
    <property type="project" value="UniProtKB-ARBA"/>
</dbReference>
<evidence type="ECO:0000256" key="4">
    <source>
        <dbReference type="SAM" id="Phobius"/>
    </source>
</evidence>
<dbReference type="SMART" id="SM00028">
    <property type="entry name" value="TPR"/>
    <property type="match status" value="6"/>
</dbReference>
<organism evidence="5 6">
    <name type="scientific">Aureliella helgolandensis</name>
    <dbReference type="NCBI Taxonomy" id="2527968"/>
    <lineage>
        <taxon>Bacteria</taxon>
        <taxon>Pseudomonadati</taxon>
        <taxon>Planctomycetota</taxon>
        <taxon>Planctomycetia</taxon>
        <taxon>Pirellulales</taxon>
        <taxon>Pirellulaceae</taxon>
        <taxon>Aureliella</taxon>
    </lineage>
</organism>
<keyword evidence="4" id="KW-1133">Transmembrane helix</keyword>
<feature type="transmembrane region" description="Helical" evidence="4">
    <location>
        <begin position="79"/>
        <end position="103"/>
    </location>
</feature>
<feature type="repeat" description="TPR" evidence="3">
    <location>
        <begin position="675"/>
        <end position="708"/>
    </location>
</feature>
<dbReference type="PANTHER" id="PTHR45586:SF1">
    <property type="entry name" value="LIPOPOLYSACCHARIDE ASSEMBLY PROTEIN B"/>
    <property type="match status" value="1"/>
</dbReference>